<dbReference type="InterPro" id="IPR008949">
    <property type="entry name" value="Isoprenoid_synthase_dom_sf"/>
</dbReference>
<evidence type="ECO:0000313" key="4">
    <source>
        <dbReference type="EMBL" id="GJN03728.1"/>
    </source>
</evidence>
<dbReference type="EMBL" id="BQKI01000010">
    <property type="protein sequence ID" value="GJN03728.1"/>
    <property type="molecule type" value="Genomic_DNA"/>
</dbReference>
<dbReference type="SUPFAM" id="SSF48239">
    <property type="entry name" value="Terpenoid cyclases/Protein prenyltransferases"/>
    <property type="match status" value="1"/>
</dbReference>
<name>A0AAV5D0S9_ELECO</name>
<dbReference type="GO" id="GO:0010333">
    <property type="term" value="F:terpene synthase activity"/>
    <property type="evidence" value="ECO:0007669"/>
    <property type="project" value="InterPro"/>
</dbReference>
<gene>
    <name evidence="4" type="primary">ga21204</name>
    <name evidence="4" type="ORF">PR202_ga21204</name>
</gene>
<dbReference type="PANTHER" id="PTHR31225">
    <property type="entry name" value="OS04G0344100 PROTEIN-RELATED"/>
    <property type="match status" value="1"/>
</dbReference>
<keyword evidence="1" id="KW-0479">Metal-binding</keyword>
<dbReference type="InterPro" id="IPR008930">
    <property type="entry name" value="Terpenoid_cyclase/PrenylTrfase"/>
</dbReference>
<dbReference type="Pfam" id="PF03936">
    <property type="entry name" value="Terpene_synth_C"/>
    <property type="match status" value="1"/>
</dbReference>
<dbReference type="GO" id="GO:0000287">
    <property type="term" value="F:magnesium ion binding"/>
    <property type="evidence" value="ECO:0007669"/>
    <property type="project" value="InterPro"/>
</dbReference>
<dbReference type="SUPFAM" id="SSF48576">
    <property type="entry name" value="Terpenoid synthases"/>
    <property type="match status" value="1"/>
</dbReference>
<evidence type="ECO:0000256" key="1">
    <source>
        <dbReference type="ARBA" id="ARBA00022723"/>
    </source>
</evidence>
<accession>A0AAV5D0S9</accession>
<dbReference type="InterPro" id="IPR050148">
    <property type="entry name" value="Terpene_synthase-like"/>
</dbReference>
<reference evidence="4" key="2">
    <citation type="submission" date="2021-12" db="EMBL/GenBank/DDBJ databases">
        <title>Resequencing data analysis of finger millet.</title>
        <authorList>
            <person name="Hatakeyama M."/>
            <person name="Aluri S."/>
            <person name="Balachadran M.T."/>
            <person name="Sivarajan S.R."/>
            <person name="Poveda L."/>
            <person name="Shimizu-Inatsugi R."/>
            <person name="Schlapbach R."/>
            <person name="Sreeman S.M."/>
            <person name="Shimizu K.K."/>
        </authorList>
    </citation>
    <scope>NUCLEOTIDE SEQUENCE</scope>
</reference>
<dbReference type="PANTHER" id="PTHR31225:SF220">
    <property type="entry name" value="TERPENE SYNTHASE"/>
    <property type="match status" value="1"/>
</dbReference>
<dbReference type="Gene3D" id="1.50.10.130">
    <property type="entry name" value="Terpene synthase, N-terminal domain"/>
    <property type="match status" value="2"/>
</dbReference>
<evidence type="ECO:0000259" key="2">
    <source>
        <dbReference type="Pfam" id="PF01397"/>
    </source>
</evidence>
<reference evidence="4" key="1">
    <citation type="journal article" date="2018" name="DNA Res.">
        <title>Multiple hybrid de novo genome assembly of finger millet, an orphan allotetraploid crop.</title>
        <authorList>
            <person name="Hatakeyama M."/>
            <person name="Aluri S."/>
            <person name="Balachadran M.T."/>
            <person name="Sivarajan S.R."/>
            <person name="Patrignani A."/>
            <person name="Gruter S."/>
            <person name="Poveda L."/>
            <person name="Shimizu-Inatsugi R."/>
            <person name="Baeten J."/>
            <person name="Francoijs K.J."/>
            <person name="Nataraja K.N."/>
            <person name="Reddy Y.A.N."/>
            <person name="Phadnis S."/>
            <person name="Ravikumar R.L."/>
            <person name="Schlapbach R."/>
            <person name="Sreeman S.M."/>
            <person name="Shimizu K.K."/>
        </authorList>
    </citation>
    <scope>NUCLEOTIDE SEQUENCE</scope>
</reference>
<dbReference type="AlphaFoldDB" id="A0AAV5D0S9"/>
<proteinExistence type="predicted"/>
<feature type="domain" description="Terpene synthase metal-binding" evidence="3">
    <location>
        <begin position="189"/>
        <end position="312"/>
    </location>
</feature>
<comment type="caution">
    <text evidence="4">The sequence shown here is derived from an EMBL/GenBank/DDBJ whole genome shotgun (WGS) entry which is preliminary data.</text>
</comment>
<feature type="domain" description="Terpene synthase N-terminal" evidence="2">
    <location>
        <begin position="2"/>
        <end position="61"/>
    </location>
</feature>
<dbReference type="GO" id="GO:0016114">
    <property type="term" value="P:terpenoid biosynthetic process"/>
    <property type="evidence" value="ECO:0007669"/>
    <property type="project" value="InterPro"/>
</dbReference>
<keyword evidence="5" id="KW-1185">Reference proteome</keyword>
<organism evidence="4 5">
    <name type="scientific">Eleusine coracana subsp. coracana</name>
    <dbReference type="NCBI Taxonomy" id="191504"/>
    <lineage>
        <taxon>Eukaryota</taxon>
        <taxon>Viridiplantae</taxon>
        <taxon>Streptophyta</taxon>
        <taxon>Embryophyta</taxon>
        <taxon>Tracheophyta</taxon>
        <taxon>Spermatophyta</taxon>
        <taxon>Magnoliopsida</taxon>
        <taxon>Liliopsida</taxon>
        <taxon>Poales</taxon>
        <taxon>Poaceae</taxon>
        <taxon>PACMAD clade</taxon>
        <taxon>Chloridoideae</taxon>
        <taxon>Cynodonteae</taxon>
        <taxon>Eleusininae</taxon>
        <taxon>Eleusine</taxon>
    </lineage>
</organism>
<dbReference type="Gene3D" id="1.10.600.10">
    <property type="entry name" value="Farnesyl Diphosphate Synthase"/>
    <property type="match status" value="1"/>
</dbReference>
<dbReference type="Proteomes" id="UP001054889">
    <property type="component" value="Unassembled WGS sequence"/>
</dbReference>
<evidence type="ECO:0000259" key="3">
    <source>
        <dbReference type="Pfam" id="PF03936"/>
    </source>
</evidence>
<dbReference type="InterPro" id="IPR005630">
    <property type="entry name" value="Terpene_synthase_metal-bd"/>
</dbReference>
<dbReference type="InterPro" id="IPR036965">
    <property type="entry name" value="Terpene_synth_N_sf"/>
</dbReference>
<evidence type="ECO:0000313" key="5">
    <source>
        <dbReference type="Proteomes" id="UP001054889"/>
    </source>
</evidence>
<dbReference type="Pfam" id="PF01397">
    <property type="entry name" value="Terpene_synth"/>
    <property type="match status" value="1"/>
</dbReference>
<dbReference type="InterPro" id="IPR001906">
    <property type="entry name" value="Terpene_synth_N"/>
</dbReference>
<protein>
    <submittedName>
        <fullName evidence="4">Uncharacterized protein</fullName>
    </submittedName>
</protein>
<sequence length="332" mass="39444">MKDKAHIMEEEVRRIMMDVGASKDRVQKLELINTLERLGLGYHYRKEINVVLCAIYNDMNENAFVKFFRDGKGNILGDDANTVLMVYDAAHLRTHGEDILDHIITLSKIRLQSALKTKWEATLVEEVRITLETPRFRRVERVEARHFISLYQKNVVRNDTILEFTKLDYNIVQVLYCKELKELTVWWMDLKSHVDVHFARDRMVETYFWMMAIVYKPYYTYSRIIVTKVAIILALLDDMFDKYTTTEESNIFYTAIERWDDKATEQLPANQQKFLKTVIDTTDKIVKELKIHNNKNAEMVKKLMLRAFTNFHAKRCGYADHHSRLHFTRRCD</sequence>